<dbReference type="NCBIfam" id="NF003555">
    <property type="entry name" value="PRK05218.1"/>
    <property type="match status" value="1"/>
</dbReference>
<keyword evidence="6" id="KW-1185">Reference proteome</keyword>
<accession>A0ABS6ES16</accession>
<keyword evidence="3" id="KW-0963">Cytoplasm</keyword>
<dbReference type="InterPro" id="IPR019805">
    <property type="entry name" value="Heat_shock_protein_90_CS"/>
</dbReference>
<evidence type="ECO:0000259" key="4">
    <source>
        <dbReference type="SMART" id="SM00387"/>
    </source>
</evidence>
<keyword evidence="3" id="KW-0067">ATP-binding</keyword>
<feature type="region of interest" description="C" evidence="3">
    <location>
        <begin position="562"/>
        <end position="637"/>
    </location>
</feature>
<comment type="function">
    <text evidence="3">Molecular chaperone. Has ATPase activity.</text>
</comment>
<comment type="subunit">
    <text evidence="3">Homodimer.</text>
</comment>
<reference evidence="5 6" key="1">
    <citation type="submission" date="2021-06" db="EMBL/GenBank/DDBJ databases">
        <authorList>
            <person name="Sun Q."/>
            <person name="Li D."/>
        </authorList>
    </citation>
    <scope>NUCLEOTIDE SEQUENCE [LARGE SCALE GENOMIC DNA]</scope>
    <source>
        <strain evidence="5 6">MSJd-7</strain>
    </source>
</reference>
<dbReference type="PROSITE" id="PS00298">
    <property type="entry name" value="HSP90"/>
    <property type="match status" value="1"/>
</dbReference>
<protein>
    <recommendedName>
        <fullName evidence="3">Chaperone protein HtpG</fullName>
    </recommendedName>
    <alternativeName>
        <fullName evidence="3">Heat shock protein HtpG</fullName>
    </alternativeName>
    <alternativeName>
        <fullName evidence="3">High temperature protein G</fullName>
    </alternativeName>
</protein>
<comment type="subcellular location">
    <subcellularLocation>
        <location evidence="3">Cytoplasm</location>
    </subcellularLocation>
</comment>
<organism evidence="5 6">
    <name type="scientific">Butyricicoccus intestinisimiae</name>
    <dbReference type="NCBI Taxonomy" id="2841509"/>
    <lineage>
        <taxon>Bacteria</taxon>
        <taxon>Bacillati</taxon>
        <taxon>Bacillota</taxon>
        <taxon>Clostridia</taxon>
        <taxon>Eubacteriales</taxon>
        <taxon>Butyricicoccaceae</taxon>
        <taxon>Butyricicoccus</taxon>
    </lineage>
</organism>
<evidence type="ECO:0000256" key="1">
    <source>
        <dbReference type="ARBA" id="ARBA00008239"/>
    </source>
</evidence>
<comment type="caution">
    <text evidence="3">Lacks conserved residue(s) required for the propagation of feature annotation.</text>
</comment>
<comment type="caution">
    <text evidence="5">The sequence shown here is derived from an EMBL/GenBank/DDBJ whole genome shotgun (WGS) entry which is preliminary data.</text>
</comment>
<comment type="similarity">
    <text evidence="1 3">Belongs to the heat shock protein 90 family.</text>
</comment>
<dbReference type="RefSeq" id="WP_216470142.1">
    <property type="nucleotide sequence ID" value="NZ_JAHLQI010000003.1"/>
</dbReference>
<evidence type="ECO:0000313" key="5">
    <source>
        <dbReference type="EMBL" id="MBU5490488.1"/>
    </source>
</evidence>
<keyword evidence="3" id="KW-0346">Stress response</keyword>
<dbReference type="EMBL" id="JAHLQI010000003">
    <property type="protein sequence ID" value="MBU5490488.1"/>
    <property type="molecule type" value="Genomic_DNA"/>
</dbReference>
<name>A0ABS6ES16_9FIRM</name>
<gene>
    <name evidence="3 5" type="primary">htpG</name>
    <name evidence="5" type="ORF">KQI75_07625</name>
</gene>
<sequence>MAKQQFQAESKRLLDMMINSIYTHREIFLRELISNASDAIDKRHFKSLTDASLVPEEGFEIHLSADEDARTLTISDNGIGMTKEELEHNLGTIAQSGSLAFKQENQTDDTDIIGQFGVGFYASFMVASHVKVVSKACGSEQAYIWESDGADGYTIEPGEKDSYGTDIILTIKPDPEGEDEDTYSEFLQTYRLAGLVRKYSDYIRYPIKMQMPHSQEKPKPEDAPEDYKPEYETVYTEDTLNSMIPLWKKAKKDITQDEYDEFYRSKFMDYMKPLRTIHFHNEGLTASYDALLYIPSQPPFDYYSKDFSKGLSLYTSGVMIMEKCADLLPDYFGFVRGLVDSSDLSLNISREMLQHDRQLKAIAISLEKKIRSELLKMQKDEREEYIKFWNAFGYSIKAGAYANYGADKEKLRDLMMFYSAKNEKLITLKEYREAMPEDQEEIYYAAGSSTDALSKLPQAEMVRKHDYDILYLTADIDEFIISQLESQDDKKFRSITAGDLNLSSEEEKKEAEEKSTANRAMFDAMKEALDGKVKDVRVSSRLVSDPVCLTSEGNLSIEMERVLNNVPNNGNHFSAEKILEINASHPIFEKLIRLYTSDPDKLKTYAKLLYDQAMLIAGMPVEDPAAFTQAMCDLMAE</sequence>
<dbReference type="HAMAP" id="MF_00505">
    <property type="entry name" value="HSP90"/>
    <property type="match status" value="1"/>
</dbReference>
<dbReference type="SMART" id="SM00387">
    <property type="entry name" value="HATPase_c"/>
    <property type="match status" value="1"/>
</dbReference>
<keyword evidence="2 3" id="KW-0143">Chaperone</keyword>
<evidence type="ECO:0000256" key="2">
    <source>
        <dbReference type="ARBA" id="ARBA00023186"/>
    </source>
</evidence>
<evidence type="ECO:0000313" key="6">
    <source>
        <dbReference type="Proteomes" id="UP000783588"/>
    </source>
</evidence>
<feature type="region of interest" description="A; substrate-binding" evidence="3">
    <location>
        <begin position="1"/>
        <end position="350"/>
    </location>
</feature>
<dbReference type="InterPro" id="IPR003594">
    <property type="entry name" value="HATPase_dom"/>
</dbReference>
<dbReference type="CDD" id="cd16927">
    <property type="entry name" value="HATPase_Hsp90-like"/>
    <property type="match status" value="1"/>
</dbReference>
<evidence type="ECO:0000256" key="3">
    <source>
        <dbReference type="HAMAP-Rule" id="MF_00505"/>
    </source>
</evidence>
<keyword evidence="3" id="KW-0547">Nucleotide-binding</keyword>
<dbReference type="Pfam" id="PF13589">
    <property type="entry name" value="HATPase_c_3"/>
    <property type="match status" value="1"/>
</dbReference>
<dbReference type="InterPro" id="IPR001404">
    <property type="entry name" value="Hsp90_fam"/>
</dbReference>
<proteinExistence type="inferred from homology"/>
<dbReference type="InterPro" id="IPR020575">
    <property type="entry name" value="Hsp90_N"/>
</dbReference>
<dbReference type="PANTHER" id="PTHR11528">
    <property type="entry name" value="HEAT SHOCK PROTEIN 90 FAMILY MEMBER"/>
    <property type="match status" value="1"/>
</dbReference>
<feature type="domain" description="Histidine kinase/HSP90-like ATPase" evidence="4">
    <location>
        <begin position="24"/>
        <end position="175"/>
    </location>
</feature>
<dbReference type="Proteomes" id="UP000783588">
    <property type="component" value="Unassembled WGS sequence"/>
</dbReference>
<dbReference type="Pfam" id="PF00183">
    <property type="entry name" value="HSP90"/>
    <property type="match status" value="1"/>
</dbReference>
<dbReference type="PIRSF" id="PIRSF002583">
    <property type="entry name" value="Hsp90"/>
    <property type="match status" value="1"/>
</dbReference>